<comment type="caution">
    <text evidence="1">The sequence shown here is derived from an EMBL/GenBank/DDBJ whole genome shotgun (WGS) entry which is preliminary data.</text>
</comment>
<evidence type="ECO:0000313" key="1">
    <source>
        <dbReference type="EMBL" id="GAA4209433.1"/>
    </source>
</evidence>
<name>A0ABP8BKW3_9ACTN</name>
<proteinExistence type="predicted"/>
<sequence length="141" mass="14175">MAGTGAGDLRAADLVGVVQNLLNRVKALELAAAVRAVTFVADASSTSSASYVRMAWSSFARSGSQLAVNVSLTLSGATSVDLQLRADGTQIGVANATGSGTVVLSGFLPASWDFGAHKTVEVQARVNAGSVTVAVVGASHR</sequence>
<accession>A0ABP8BKW3</accession>
<evidence type="ECO:0000313" key="2">
    <source>
        <dbReference type="Proteomes" id="UP001501251"/>
    </source>
</evidence>
<reference evidence="2" key="1">
    <citation type="journal article" date="2019" name="Int. J. Syst. Evol. Microbiol.">
        <title>The Global Catalogue of Microorganisms (GCM) 10K type strain sequencing project: providing services to taxonomists for standard genome sequencing and annotation.</title>
        <authorList>
            <consortium name="The Broad Institute Genomics Platform"/>
            <consortium name="The Broad Institute Genome Sequencing Center for Infectious Disease"/>
            <person name="Wu L."/>
            <person name="Ma J."/>
        </authorList>
    </citation>
    <scope>NUCLEOTIDE SEQUENCE [LARGE SCALE GENOMIC DNA]</scope>
    <source>
        <strain evidence="2">JCM 17388</strain>
    </source>
</reference>
<dbReference type="RefSeq" id="WP_344923175.1">
    <property type="nucleotide sequence ID" value="NZ_BAABAQ010000020.1"/>
</dbReference>
<organism evidence="1 2">
    <name type="scientific">Streptosporangium oxazolinicum</name>
    <dbReference type="NCBI Taxonomy" id="909287"/>
    <lineage>
        <taxon>Bacteria</taxon>
        <taxon>Bacillati</taxon>
        <taxon>Actinomycetota</taxon>
        <taxon>Actinomycetes</taxon>
        <taxon>Streptosporangiales</taxon>
        <taxon>Streptosporangiaceae</taxon>
        <taxon>Streptosporangium</taxon>
    </lineage>
</organism>
<protein>
    <submittedName>
        <fullName evidence="1">Uncharacterized protein</fullName>
    </submittedName>
</protein>
<dbReference type="Proteomes" id="UP001501251">
    <property type="component" value="Unassembled WGS sequence"/>
</dbReference>
<keyword evidence="2" id="KW-1185">Reference proteome</keyword>
<gene>
    <name evidence="1" type="ORF">GCM10022252_75970</name>
</gene>
<dbReference type="EMBL" id="BAABAQ010000020">
    <property type="protein sequence ID" value="GAA4209433.1"/>
    <property type="molecule type" value="Genomic_DNA"/>
</dbReference>